<organism evidence="4 5">
    <name type="scientific">Croceibacterium mercuriale</name>
    <dbReference type="NCBI Taxonomy" id="1572751"/>
    <lineage>
        <taxon>Bacteria</taxon>
        <taxon>Pseudomonadati</taxon>
        <taxon>Pseudomonadota</taxon>
        <taxon>Alphaproteobacteria</taxon>
        <taxon>Sphingomonadales</taxon>
        <taxon>Erythrobacteraceae</taxon>
        <taxon>Croceibacterium</taxon>
    </lineage>
</organism>
<comment type="subcellular location">
    <subcellularLocation>
        <location evidence="1">Cell outer membrane</location>
    </subcellularLocation>
</comment>
<keyword evidence="5" id="KW-1185">Reference proteome</keyword>
<dbReference type="GO" id="GO:0043165">
    <property type="term" value="P:Gram-negative-bacterium-type cell outer membrane assembly"/>
    <property type="evidence" value="ECO:0007669"/>
    <property type="project" value="UniProtKB-UniRule"/>
</dbReference>
<dbReference type="Proteomes" id="UP000030988">
    <property type="component" value="Unassembled WGS sequence"/>
</dbReference>
<dbReference type="PANTHER" id="PTHR30189:SF1">
    <property type="entry name" value="LPS-ASSEMBLY PROTEIN LPTD"/>
    <property type="match status" value="1"/>
</dbReference>
<dbReference type="OrthoDB" id="9760225at2"/>
<dbReference type="STRING" id="1572751.PK98_07420"/>
<sequence precursor="true">MLPGQTHRLQAALSRLQPVRLAALATCAAIAFLPLLAHAQDGSVPPRLGRDELLGQDTPDPAETPAPAPSPITDEPIAFEATGVEYDSEGETVTASGDVILRQGDQSVRADAVNWDRTSGQIVATGDVRFVDRDGNQLFTDRLELTDELRAGAMSNLLLAFNAGGRLAATEGRRSDNGDIALERAVYSGCQVETAEGCPDQPSWRITASRVFYDAEDRSVRFEGAWFELFGRRLLPLPGYTFNTDGSANNGVLIPNVGYTPANGLEASAGYYWRLATNRDLAVTGTVFTGAKPMISAQYRQLTQNGAYQITGYATQGARIPLGAQETGQEKDGLRGYLFANGRIQLDPAWSLTGSLRLASDRTFLRRYDISRDDRLRSTIAAERIGDRSYFSLAGWATQLLLVQGDQGQVPLALPAMDYRLNLADPVAGGTVQLQANTLALTRSEGQDTQRAFTSARWTRRSITSWGQELTFSALVRGDVYHTNQSELTATLPYRGAEGWHGRGIAIGAVDLKWPLAGEFLGGTQVLTPRVQLAGSPDVKNTDIPNEDSRAFELDNSNLFSLNRFPGYDRVEDGVRLTYGADYQLDLPGWRISGTVGQSYRLTDKLALFPDGTGLSSEFSDYVGRVNVQYRNFLRLTHRFRLDKDSLGIRRNEIDAAIGSDRTYLELGYLRLNRNLDPGFEDLRDREEVRAAGRVAFARYWSIFGSAVVNLTDRQEDPLNESDGFSPVRTRLGFAYADDCLELGFTWRRDYISIADAQEGSSFRFHFALRNLNFR</sequence>
<keyword evidence="1" id="KW-0472">Membrane</keyword>
<comment type="caution">
    <text evidence="1">Lacks conserved residue(s) required for the propagation of feature annotation.</text>
</comment>
<dbReference type="GO" id="GO:1990351">
    <property type="term" value="C:transporter complex"/>
    <property type="evidence" value="ECO:0007669"/>
    <property type="project" value="TreeGrafter"/>
</dbReference>
<dbReference type="AlphaFoldDB" id="A0A0B2C2C7"/>
<dbReference type="EMBL" id="JTDN01000001">
    <property type="protein sequence ID" value="KHL26290.1"/>
    <property type="molecule type" value="Genomic_DNA"/>
</dbReference>
<dbReference type="InterPro" id="IPR050218">
    <property type="entry name" value="LptD"/>
</dbReference>
<protein>
    <recommendedName>
        <fullName evidence="1">LPS-assembly protein LptD</fullName>
    </recommendedName>
</protein>
<feature type="chain" id="PRO_5008984598" description="LPS-assembly protein LptD" evidence="1">
    <location>
        <begin position="40"/>
        <end position="775"/>
    </location>
</feature>
<evidence type="ECO:0000259" key="3">
    <source>
        <dbReference type="Pfam" id="PF04453"/>
    </source>
</evidence>
<feature type="signal peptide" evidence="1">
    <location>
        <begin position="1"/>
        <end position="39"/>
    </location>
</feature>
<name>A0A0B2C2C7_9SPHN</name>
<evidence type="ECO:0000313" key="5">
    <source>
        <dbReference type="Proteomes" id="UP000030988"/>
    </source>
</evidence>
<feature type="region of interest" description="Disordered" evidence="2">
    <location>
        <begin position="47"/>
        <end position="74"/>
    </location>
</feature>
<evidence type="ECO:0000313" key="4">
    <source>
        <dbReference type="EMBL" id="KHL26290.1"/>
    </source>
</evidence>
<feature type="domain" description="LptD C-terminal" evidence="3">
    <location>
        <begin position="335"/>
        <end position="701"/>
    </location>
</feature>
<dbReference type="GO" id="GO:0015920">
    <property type="term" value="P:lipopolysaccharide transport"/>
    <property type="evidence" value="ECO:0007669"/>
    <property type="project" value="InterPro"/>
</dbReference>
<keyword evidence="1" id="KW-0732">Signal</keyword>
<comment type="function">
    <text evidence="1">Involved in the assembly of lipopolysaccharide (LPS) at the surface of the outer membrane.</text>
</comment>
<dbReference type="HAMAP" id="MF_01411">
    <property type="entry name" value="LPS_assembly_LptD"/>
    <property type="match status" value="1"/>
</dbReference>
<dbReference type="InterPro" id="IPR020889">
    <property type="entry name" value="LipoPS_assembly_LptD"/>
</dbReference>
<evidence type="ECO:0000256" key="1">
    <source>
        <dbReference type="HAMAP-Rule" id="MF_01411"/>
    </source>
</evidence>
<proteinExistence type="inferred from homology"/>
<dbReference type="GO" id="GO:0009279">
    <property type="term" value="C:cell outer membrane"/>
    <property type="evidence" value="ECO:0007669"/>
    <property type="project" value="UniProtKB-SubCell"/>
</dbReference>
<comment type="similarity">
    <text evidence="1">Belongs to the LptD family.</text>
</comment>
<dbReference type="PANTHER" id="PTHR30189">
    <property type="entry name" value="LPS-ASSEMBLY PROTEIN"/>
    <property type="match status" value="1"/>
</dbReference>
<comment type="caution">
    <text evidence="4">The sequence shown here is derived from an EMBL/GenBank/DDBJ whole genome shotgun (WGS) entry which is preliminary data.</text>
</comment>
<accession>A0A0B2C2C7</accession>
<evidence type="ECO:0000256" key="2">
    <source>
        <dbReference type="SAM" id="MobiDB-lite"/>
    </source>
</evidence>
<dbReference type="Pfam" id="PF04453">
    <property type="entry name" value="LptD"/>
    <property type="match status" value="1"/>
</dbReference>
<keyword evidence="1" id="KW-0998">Cell outer membrane</keyword>
<gene>
    <name evidence="1" type="primary">lptD</name>
    <name evidence="4" type="ORF">PK98_07420</name>
</gene>
<reference evidence="4 5" key="1">
    <citation type="submission" date="2014-11" db="EMBL/GenBank/DDBJ databases">
        <title>Draft genome sequence of Kirrobacter mercurialis.</title>
        <authorList>
            <person name="Coil D.A."/>
            <person name="Eisen J.A."/>
        </authorList>
    </citation>
    <scope>NUCLEOTIDE SEQUENCE [LARGE SCALE GENOMIC DNA]</scope>
    <source>
        <strain evidence="4 5">Coronado</strain>
    </source>
</reference>
<comment type="subunit">
    <text evidence="1">Component of the lipopolysaccharide transport and assembly complex.</text>
</comment>
<dbReference type="InterPro" id="IPR007543">
    <property type="entry name" value="LptD_C"/>
</dbReference>
<dbReference type="Gene3D" id="2.60.450.10">
    <property type="entry name" value="Lipopolysaccharide (LPS) transport protein A like domain"/>
    <property type="match status" value="1"/>
</dbReference>